<dbReference type="PROSITE" id="PS50076">
    <property type="entry name" value="DNAJ_2"/>
    <property type="match status" value="1"/>
</dbReference>
<dbReference type="EMBL" id="JADEWN010000030">
    <property type="protein sequence ID" value="MBE9191335.1"/>
    <property type="molecule type" value="Genomic_DNA"/>
</dbReference>
<dbReference type="Pfam" id="PF00226">
    <property type="entry name" value="DnaJ"/>
    <property type="match status" value="1"/>
</dbReference>
<dbReference type="InterPro" id="IPR036869">
    <property type="entry name" value="J_dom_sf"/>
</dbReference>
<protein>
    <submittedName>
        <fullName evidence="3">J domain-containing protein</fullName>
    </submittedName>
</protein>
<sequence>MSQQERDRTSVHQNSYYALLGLHPSASPIEIRRAYRELSKRYHPDTTDLPKANATAKFQQLNEAYATLSSPERRSQYDLKIGYSRVAVIQVPVDLNRPASNPTWQSRSAYLDPTDRPLSSGEIFALFLLLLTFVCCVILAITVALTRGDTFQPTTSLQPPIVVQQIVKLPNLLI</sequence>
<dbReference type="Proteomes" id="UP000651156">
    <property type="component" value="Unassembled WGS sequence"/>
</dbReference>
<keyword evidence="1" id="KW-0812">Transmembrane</keyword>
<dbReference type="PRINTS" id="PR00625">
    <property type="entry name" value="JDOMAIN"/>
</dbReference>
<dbReference type="SMART" id="SM00271">
    <property type="entry name" value="DnaJ"/>
    <property type="match status" value="1"/>
</dbReference>
<keyword evidence="1" id="KW-1133">Transmembrane helix</keyword>
<reference evidence="3 4" key="1">
    <citation type="submission" date="2020-10" db="EMBL/GenBank/DDBJ databases">
        <authorList>
            <person name="Castelo-Branco R."/>
            <person name="Eusebio N."/>
            <person name="Adriana R."/>
            <person name="Vieira A."/>
            <person name="Brugerolle De Fraissinette N."/>
            <person name="Rezende De Castro R."/>
            <person name="Schneider M.P."/>
            <person name="Vasconcelos V."/>
            <person name="Leao P.N."/>
        </authorList>
    </citation>
    <scope>NUCLEOTIDE SEQUENCE [LARGE SCALE GENOMIC DNA]</scope>
    <source>
        <strain evidence="3 4">LEGE 06123</strain>
    </source>
</reference>
<gene>
    <name evidence="3" type="ORF">IQ230_13425</name>
</gene>
<keyword evidence="1" id="KW-0472">Membrane</keyword>
<name>A0ABR9UUS9_9CHRO</name>
<dbReference type="PANTHER" id="PTHR44825">
    <property type="match status" value="1"/>
</dbReference>
<dbReference type="InterPro" id="IPR052763">
    <property type="entry name" value="DnaJ_C4"/>
</dbReference>
<dbReference type="CDD" id="cd06257">
    <property type="entry name" value="DnaJ"/>
    <property type="match status" value="1"/>
</dbReference>
<comment type="caution">
    <text evidence="3">The sequence shown here is derived from an EMBL/GenBank/DDBJ whole genome shotgun (WGS) entry which is preliminary data.</text>
</comment>
<feature type="transmembrane region" description="Helical" evidence="1">
    <location>
        <begin position="123"/>
        <end position="145"/>
    </location>
</feature>
<dbReference type="PANTHER" id="PTHR44825:SF1">
    <property type="entry name" value="DNAJ HOMOLOG SUBFAMILY C MEMBER 4"/>
    <property type="match status" value="1"/>
</dbReference>
<evidence type="ECO:0000259" key="2">
    <source>
        <dbReference type="PROSITE" id="PS50076"/>
    </source>
</evidence>
<proteinExistence type="predicted"/>
<dbReference type="Gene3D" id="1.10.287.110">
    <property type="entry name" value="DnaJ domain"/>
    <property type="match status" value="1"/>
</dbReference>
<organism evidence="3 4">
    <name type="scientific">Gloeocapsopsis crepidinum LEGE 06123</name>
    <dbReference type="NCBI Taxonomy" id="588587"/>
    <lineage>
        <taxon>Bacteria</taxon>
        <taxon>Bacillati</taxon>
        <taxon>Cyanobacteriota</taxon>
        <taxon>Cyanophyceae</taxon>
        <taxon>Oscillatoriophycideae</taxon>
        <taxon>Chroococcales</taxon>
        <taxon>Chroococcaceae</taxon>
        <taxon>Gloeocapsopsis</taxon>
    </lineage>
</organism>
<evidence type="ECO:0000313" key="3">
    <source>
        <dbReference type="EMBL" id="MBE9191335.1"/>
    </source>
</evidence>
<dbReference type="RefSeq" id="WP_193932482.1">
    <property type="nucleotide sequence ID" value="NZ_CAWPMZ010000059.1"/>
</dbReference>
<accession>A0ABR9UUS9</accession>
<keyword evidence="4" id="KW-1185">Reference proteome</keyword>
<evidence type="ECO:0000313" key="4">
    <source>
        <dbReference type="Proteomes" id="UP000651156"/>
    </source>
</evidence>
<feature type="domain" description="J" evidence="2">
    <location>
        <begin position="15"/>
        <end position="81"/>
    </location>
</feature>
<evidence type="ECO:0000256" key="1">
    <source>
        <dbReference type="SAM" id="Phobius"/>
    </source>
</evidence>
<dbReference type="InterPro" id="IPR001623">
    <property type="entry name" value="DnaJ_domain"/>
</dbReference>
<dbReference type="SUPFAM" id="SSF46565">
    <property type="entry name" value="Chaperone J-domain"/>
    <property type="match status" value="1"/>
</dbReference>